<feature type="region of interest" description="Disordered" evidence="6">
    <location>
        <begin position="118"/>
        <end position="138"/>
    </location>
</feature>
<dbReference type="SMR" id="A0A482XM55"/>
<feature type="region of interest" description="Disordered" evidence="6">
    <location>
        <begin position="876"/>
        <end position="911"/>
    </location>
</feature>
<dbReference type="PANTHER" id="PTHR14196">
    <property type="entry name" value="ODD-SKIPPED - RELATED"/>
    <property type="match status" value="1"/>
</dbReference>
<feature type="domain" description="C2H2-type" evidence="7">
    <location>
        <begin position="750"/>
        <end position="777"/>
    </location>
</feature>
<dbReference type="SUPFAM" id="SSF57667">
    <property type="entry name" value="beta-beta-alpha zinc fingers"/>
    <property type="match status" value="4"/>
</dbReference>
<dbReference type="Proteomes" id="UP000291343">
    <property type="component" value="Unassembled WGS sequence"/>
</dbReference>
<evidence type="ECO:0000313" key="9">
    <source>
        <dbReference type="Proteomes" id="UP000291343"/>
    </source>
</evidence>
<dbReference type="FunFam" id="3.30.160.60:FF:003317">
    <property type="entry name" value="Zinc finger protein 322"/>
    <property type="match status" value="1"/>
</dbReference>
<keyword evidence="2" id="KW-0677">Repeat</keyword>
<protein>
    <recommendedName>
        <fullName evidence="7">C2H2-type domain-containing protein</fullName>
    </recommendedName>
</protein>
<keyword evidence="1" id="KW-0479">Metal-binding</keyword>
<dbReference type="InterPro" id="IPR050717">
    <property type="entry name" value="C2H2-ZF_Transcription_Reg"/>
</dbReference>
<dbReference type="GO" id="GO:0000977">
    <property type="term" value="F:RNA polymerase II transcription regulatory region sequence-specific DNA binding"/>
    <property type="evidence" value="ECO:0007669"/>
    <property type="project" value="TreeGrafter"/>
</dbReference>
<dbReference type="FunFam" id="3.30.160.60:FF:003145">
    <property type="entry name" value="CG14655"/>
    <property type="match status" value="1"/>
</dbReference>
<dbReference type="GO" id="GO:0005634">
    <property type="term" value="C:nucleus"/>
    <property type="evidence" value="ECO:0007669"/>
    <property type="project" value="TreeGrafter"/>
</dbReference>
<proteinExistence type="predicted"/>
<feature type="domain" description="C2H2-type" evidence="7">
    <location>
        <begin position="640"/>
        <end position="663"/>
    </location>
</feature>
<evidence type="ECO:0000256" key="3">
    <source>
        <dbReference type="ARBA" id="ARBA00022771"/>
    </source>
</evidence>
<feature type="domain" description="C2H2-type" evidence="7">
    <location>
        <begin position="722"/>
        <end position="749"/>
    </location>
</feature>
<keyword evidence="4" id="KW-0862">Zinc</keyword>
<gene>
    <name evidence="8" type="ORF">LSTR_LSTR013235</name>
</gene>
<evidence type="ECO:0000256" key="1">
    <source>
        <dbReference type="ARBA" id="ARBA00022723"/>
    </source>
</evidence>
<feature type="compositionally biased region" description="Polar residues" evidence="6">
    <location>
        <begin position="898"/>
        <end position="911"/>
    </location>
</feature>
<dbReference type="GO" id="GO:0000981">
    <property type="term" value="F:DNA-binding transcription factor activity, RNA polymerase II-specific"/>
    <property type="evidence" value="ECO:0007669"/>
    <property type="project" value="TreeGrafter"/>
</dbReference>
<feature type="domain" description="C2H2-type" evidence="7">
    <location>
        <begin position="778"/>
        <end position="805"/>
    </location>
</feature>
<dbReference type="AlphaFoldDB" id="A0A482XM55"/>
<evidence type="ECO:0000313" key="8">
    <source>
        <dbReference type="EMBL" id="RZF46923.1"/>
    </source>
</evidence>
<feature type="region of interest" description="Disordered" evidence="6">
    <location>
        <begin position="1001"/>
        <end position="1029"/>
    </location>
</feature>
<dbReference type="Pfam" id="PF00096">
    <property type="entry name" value="zf-C2H2"/>
    <property type="match status" value="4"/>
</dbReference>
<organism evidence="8 9">
    <name type="scientific">Laodelphax striatellus</name>
    <name type="common">Small brown planthopper</name>
    <name type="synonym">Delphax striatella</name>
    <dbReference type="NCBI Taxonomy" id="195883"/>
    <lineage>
        <taxon>Eukaryota</taxon>
        <taxon>Metazoa</taxon>
        <taxon>Ecdysozoa</taxon>
        <taxon>Arthropoda</taxon>
        <taxon>Hexapoda</taxon>
        <taxon>Insecta</taxon>
        <taxon>Pterygota</taxon>
        <taxon>Neoptera</taxon>
        <taxon>Paraneoptera</taxon>
        <taxon>Hemiptera</taxon>
        <taxon>Auchenorrhyncha</taxon>
        <taxon>Fulgoroidea</taxon>
        <taxon>Delphacidae</taxon>
        <taxon>Criomorphinae</taxon>
        <taxon>Laodelphax</taxon>
    </lineage>
</organism>
<dbReference type="PANTHER" id="PTHR14196:SF12">
    <property type="entry name" value="ZINC FINGER PROTEIN 208-LIKE"/>
    <property type="match status" value="1"/>
</dbReference>
<reference evidence="8 9" key="1">
    <citation type="journal article" date="2017" name="Gigascience">
        <title>Genome sequence of the small brown planthopper, Laodelphax striatellus.</title>
        <authorList>
            <person name="Zhu J."/>
            <person name="Jiang F."/>
            <person name="Wang X."/>
            <person name="Yang P."/>
            <person name="Bao Y."/>
            <person name="Zhao W."/>
            <person name="Wang W."/>
            <person name="Lu H."/>
            <person name="Wang Q."/>
            <person name="Cui N."/>
            <person name="Li J."/>
            <person name="Chen X."/>
            <person name="Luo L."/>
            <person name="Yu J."/>
            <person name="Kang L."/>
            <person name="Cui F."/>
        </authorList>
    </citation>
    <scope>NUCLEOTIDE SEQUENCE [LARGE SCALE GENOMIC DNA]</scope>
    <source>
        <strain evidence="8">Lst14</strain>
    </source>
</reference>
<dbReference type="FunFam" id="3.30.160.60:FF:001573">
    <property type="entry name" value="Zinc finger protein 407"/>
    <property type="match status" value="1"/>
</dbReference>
<feature type="domain" description="C2H2-type" evidence="7">
    <location>
        <begin position="806"/>
        <end position="833"/>
    </location>
</feature>
<evidence type="ECO:0000259" key="7">
    <source>
        <dbReference type="PROSITE" id="PS50157"/>
    </source>
</evidence>
<dbReference type="InterPro" id="IPR036236">
    <property type="entry name" value="Znf_C2H2_sf"/>
</dbReference>
<comment type="caution">
    <text evidence="8">The sequence shown here is derived from an EMBL/GenBank/DDBJ whole genome shotgun (WGS) entry which is preliminary data.</text>
</comment>
<evidence type="ECO:0000256" key="4">
    <source>
        <dbReference type="ARBA" id="ARBA00022833"/>
    </source>
</evidence>
<evidence type="ECO:0000256" key="6">
    <source>
        <dbReference type="SAM" id="MobiDB-lite"/>
    </source>
</evidence>
<dbReference type="EMBL" id="QKKF02005390">
    <property type="protein sequence ID" value="RZF46923.1"/>
    <property type="molecule type" value="Genomic_DNA"/>
</dbReference>
<evidence type="ECO:0000256" key="2">
    <source>
        <dbReference type="ARBA" id="ARBA00022737"/>
    </source>
</evidence>
<dbReference type="FunFam" id="3.30.160.60:FF:000759">
    <property type="entry name" value="zinc finger protein 16"/>
    <property type="match status" value="1"/>
</dbReference>
<feature type="compositionally biased region" description="Basic and acidic residues" evidence="6">
    <location>
        <begin position="1004"/>
        <end position="1029"/>
    </location>
</feature>
<feature type="compositionally biased region" description="Low complexity" evidence="6">
    <location>
        <begin position="879"/>
        <end position="897"/>
    </location>
</feature>
<dbReference type="PROSITE" id="PS00028">
    <property type="entry name" value="ZINC_FINGER_C2H2_1"/>
    <property type="match status" value="6"/>
</dbReference>
<accession>A0A482XM55</accession>
<dbReference type="Gene3D" id="3.30.160.60">
    <property type="entry name" value="Classic Zinc Finger"/>
    <property type="match status" value="7"/>
</dbReference>
<name>A0A482XM55_LAOST</name>
<dbReference type="InterPro" id="IPR013087">
    <property type="entry name" value="Znf_C2H2_type"/>
</dbReference>
<sequence>MTSPMVNCPLCCQPAYSSLAALSMSLISVATKSLDCPVCPESLPGLDKFTIHIFGHALNHEISHKTQQNGVLKVIAGTSSQNIVPIDLGFPVFIRRIDCSTNVDSFVIKSASNFDDSPLVSSNNDDNNNNSNDKNIGNIDDTMFNTSQVCESNNNIDTNCDNVSSNNNECFITNIGNIIGTKHDNTTSGNSIAPDIDCRIDTNCDNVSSNSNKCFVTDTSNLIGIDNTRNIRKGVVTDIGFQIDDTNCENVTRASNEGFITNISNRIGTNNDNTSSKNSMEGVITDSNCQIDTNLGDNDIISSSNMKVVVTSFENHIGTSNDNSRNDTNLKYSNDGEEAAFSDTNSMVQEDDNVAYANDYVDYDTSMKNTTNSTVSDYRACRMIQENENNVRSECSTSCMKNTDNSTPRYDVLGSGTILQYSQDSSNDLLKNLEPYIKYSAEKVDKKIGNPSCVEGNTGVFSMFASQNDALPSKTKIFKKDVKVLRRKICKKIMDSTMTTQGVQTMEESFTKNNNPFGKVTTIDKTNEEFLNPGERVIASDRRSLVSDGRNLVFDGENRVSGGRNLVSDGRNLVTDEESRGFYMKDMASEDVTFESRSTPVENNGSVVCEFCLFTFPDDKILQMHKKLVHSDCDEQKKTFSCHLCSKSFNMRGSLMVHRRVAHPVLSGGQVSLKNIERIKEVKASTSFDETSPQFTCKTCGKSFKKEQHLTQHERTHEVKQWDCDICSKVFSTKYFLKKHKRLHTGEMPYTCATCGKSFTFQQSYHKHLLYHSDEKPHVCCECGRAFKELSTLHNHQRIHTGEKPFACETCGKCFRQRVSYLVHRRIHTGVMPYKCTICNKSFRYKVSERTHKCSNATQGHVVDRVNEVVEKLKKLEGTNSNSNQSSSTSKTSASSSLHTTPSNTVTSNEVGAENCSNTLQQDLNHSTEGVVQLKQPPCDRMDEGGQEFWTEISKTTPNQRNMSSDHNNIFTGENSDDFLSFVLTPTFSPSEQFQNLTLSPDSVRNRERGTDGTRNTEEGTVRHGYHDGNFETINEQSLKELLDNVDVL</sequence>
<dbReference type="PROSITE" id="PS50157">
    <property type="entry name" value="ZINC_FINGER_C2H2_2"/>
    <property type="match status" value="7"/>
</dbReference>
<keyword evidence="9" id="KW-1185">Reference proteome</keyword>
<feature type="domain" description="C2H2-type" evidence="7">
    <location>
        <begin position="834"/>
        <end position="866"/>
    </location>
</feature>
<feature type="domain" description="C2H2-type" evidence="7">
    <location>
        <begin position="695"/>
        <end position="722"/>
    </location>
</feature>
<dbReference type="FunFam" id="3.30.160.60:FF:000100">
    <property type="entry name" value="Zinc finger 45-like"/>
    <property type="match status" value="2"/>
</dbReference>
<evidence type="ECO:0000256" key="5">
    <source>
        <dbReference type="PROSITE-ProRule" id="PRU00042"/>
    </source>
</evidence>
<dbReference type="STRING" id="195883.A0A482XM55"/>
<dbReference type="InParanoid" id="A0A482XM55"/>
<keyword evidence="3 5" id="KW-0863">Zinc-finger</keyword>
<dbReference type="GO" id="GO:0008270">
    <property type="term" value="F:zinc ion binding"/>
    <property type="evidence" value="ECO:0007669"/>
    <property type="project" value="UniProtKB-KW"/>
</dbReference>
<dbReference type="SMART" id="SM00355">
    <property type="entry name" value="ZnF_C2H2"/>
    <property type="match status" value="9"/>
</dbReference>
<dbReference type="OrthoDB" id="8922241at2759"/>